<dbReference type="PRINTS" id="PR00465">
    <property type="entry name" value="EP450IV"/>
</dbReference>
<dbReference type="SUPFAM" id="SSF56112">
    <property type="entry name" value="Protein kinase-like (PK-like)"/>
    <property type="match status" value="1"/>
</dbReference>
<evidence type="ECO:0000256" key="10">
    <source>
        <dbReference type="ARBA" id="ARBA00022989"/>
    </source>
</evidence>
<comment type="catalytic activity">
    <reaction evidence="22">
        <text>lanosterol + reduced [NADPH--hemoprotein reductase] + O2 = 32-hydroxylanosterol + oxidized [NADPH--hemoprotein reductase] + H2O + H(+)</text>
        <dbReference type="Rhea" id="RHEA:75103"/>
        <dbReference type="Rhea" id="RHEA-COMP:11964"/>
        <dbReference type="Rhea" id="RHEA-COMP:11965"/>
        <dbReference type="ChEBI" id="CHEBI:15377"/>
        <dbReference type="ChEBI" id="CHEBI:15378"/>
        <dbReference type="ChEBI" id="CHEBI:15379"/>
        <dbReference type="ChEBI" id="CHEBI:16521"/>
        <dbReference type="ChEBI" id="CHEBI:57618"/>
        <dbReference type="ChEBI" id="CHEBI:58210"/>
        <dbReference type="ChEBI" id="CHEBI:166806"/>
    </reaction>
    <physiologicalReaction direction="left-to-right" evidence="22">
        <dbReference type="Rhea" id="RHEA:75104"/>
    </physiologicalReaction>
</comment>
<feature type="region of interest" description="Disordered" evidence="30">
    <location>
        <begin position="1"/>
        <end position="92"/>
    </location>
</feature>
<comment type="catalytic activity">
    <reaction evidence="25">
        <text>eburicol + reduced [NADPH--hemoprotein reductase] + O2 = 32-hydroxyeburicol + oxidized [NADPH--hemoprotein reductase] + H2O + H(+)</text>
        <dbReference type="Rhea" id="RHEA:75427"/>
        <dbReference type="Rhea" id="RHEA-COMP:11964"/>
        <dbReference type="Rhea" id="RHEA-COMP:11965"/>
        <dbReference type="ChEBI" id="CHEBI:15377"/>
        <dbReference type="ChEBI" id="CHEBI:15378"/>
        <dbReference type="ChEBI" id="CHEBI:15379"/>
        <dbReference type="ChEBI" id="CHEBI:57618"/>
        <dbReference type="ChEBI" id="CHEBI:58210"/>
        <dbReference type="ChEBI" id="CHEBI:70315"/>
        <dbReference type="ChEBI" id="CHEBI:194328"/>
    </reaction>
    <physiologicalReaction direction="left-to-right" evidence="25">
        <dbReference type="Rhea" id="RHEA:75428"/>
    </physiologicalReaction>
</comment>
<comment type="catalytic activity">
    <reaction evidence="20">
        <text>32-oxolanosterol + reduced [NADPH--hemoprotein reductase] + O2 = 4,4-dimethyl-5alpha-cholesta-8,14,24-trien-3beta-ol + formate + oxidized [NADPH--hemoprotein reductase] + H2O + 2 H(+)</text>
        <dbReference type="Rhea" id="RHEA:75111"/>
        <dbReference type="Rhea" id="RHEA-COMP:11964"/>
        <dbReference type="Rhea" id="RHEA-COMP:11965"/>
        <dbReference type="ChEBI" id="CHEBI:15377"/>
        <dbReference type="ChEBI" id="CHEBI:15378"/>
        <dbReference type="ChEBI" id="CHEBI:15379"/>
        <dbReference type="ChEBI" id="CHEBI:15740"/>
        <dbReference type="ChEBI" id="CHEBI:17813"/>
        <dbReference type="ChEBI" id="CHEBI:57618"/>
        <dbReference type="ChEBI" id="CHEBI:58210"/>
        <dbReference type="ChEBI" id="CHEBI:166681"/>
    </reaction>
    <physiologicalReaction direction="left-to-right" evidence="20">
        <dbReference type="Rhea" id="RHEA:75112"/>
    </physiologicalReaction>
</comment>
<dbReference type="PRINTS" id="PR00385">
    <property type="entry name" value="P450"/>
</dbReference>
<evidence type="ECO:0000256" key="14">
    <source>
        <dbReference type="ARBA" id="ARBA00023136"/>
    </source>
</evidence>
<dbReference type="SMART" id="SM00220">
    <property type="entry name" value="S_TKc"/>
    <property type="match status" value="1"/>
</dbReference>
<evidence type="ECO:0000256" key="15">
    <source>
        <dbReference type="ARBA" id="ARBA00038974"/>
    </source>
</evidence>
<evidence type="ECO:0000256" key="2">
    <source>
        <dbReference type="ARBA" id="ARBA00004370"/>
    </source>
</evidence>
<dbReference type="InterPro" id="IPR002403">
    <property type="entry name" value="Cyt_P450_E_grp-IV"/>
</dbReference>
<evidence type="ECO:0000256" key="6">
    <source>
        <dbReference type="ARBA" id="ARBA00022692"/>
    </source>
</evidence>
<evidence type="ECO:0000256" key="3">
    <source>
        <dbReference type="ARBA" id="ARBA00005575"/>
    </source>
</evidence>
<evidence type="ECO:0000256" key="20">
    <source>
        <dbReference type="ARBA" id="ARBA00048479"/>
    </source>
</evidence>
<evidence type="ECO:0000256" key="12">
    <source>
        <dbReference type="ARBA" id="ARBA00023004"/>
    </source>
</evidence>
<feature type="region of interest" description="Disordered" evidence="30">
    <location>
        <begin position="602"/>
        <end position="663"/>
    </location>
</feature>
<gene>
    <name evidence="34" type="ORF">TRUGW13939_09662</name>
</gene>
<evidence type="ECO:0000256" key="16">
    <source>
        <dbReference type="ARBA" id="ARBA00047379"/>
    </source>
</evidence>
<keyword evidence="8 29" id="KW-0547">Nucleotide-binding</keyword>
<comment type="similarity">
    <text evidence="3">Belongs to the protein kinase superfamily. CAMK Ser/Thr protein kinase family. CHEK2 subfamily.</text>
</comment>
<feature type="transmembrane region" description="Helical" evidence="31">
    <location>
        <begin position="734"/>
        <end position="756"/>
    </location>
</feature>
<dbReference type="Pfam" id="PF00069">
    <property type="entry name" value="Pkinase"/>
    <property type="match status" value="1"/>
</dbReference>
<evidence type="ECO:0000256" key="8">
    <source>
        <dbReference type="ARBA" id="ARBA00022741"/>
    </source>
</evidence>
<proteinExistence type="inferred from homology"/>
<dbReference type="EMBL" id="CP055902">
    <property type="protein sequence ID" value="QKX62501.1"/>
    <property type="molecule type" value="Genomic_DNA"/>
</dbReference>
<dbReference type="InterPro" id="IPR017972">
    <property type="entry name" value="Cyt_P450_CS"/>
</dbReference>
<feature type="binding site" evidence="29">
    <location>
        <position position="303"/>
    </location>
    <ligand>
        <name>ATP</name>
        <dbReference type="ChEBI" id="CHEBI:30616"/>
    </ligand>
</feature>
<dbReference type="EC" id="1.14.14.154" evidence="15"/>
<comment type="catalytic activity">
    <reaction evidence="24">
        <text>32-oxoeburicol + reduced [NADPH--hemoprotein reductase] + O2 = 14-demethyleburicol + formate + oxidized [NADPH--hemoprotein reductase] + H2O + 2 H(+)</text>
        <dbReference type="Rhea" id="RHEA:75435"/>
        <dbReference type="Rhea" id="RHEA-COMP:11964"/>
        <dbReference type="Rhea" id="RHEA-COMP:11965"/>
        <dbReference type="ChEBI" id="CHEBI:15377"/>
        <dbReference type="ChEBI" id="CHEBI:15378"/>
        <dbReference type="ChEBI" id="CHEBI:15379"/>
        <dbReference type="ChEBI" id="CHEBI:15740"/>
        <dbReference type="ChEBI" id="CHEBI:57618"/>
        <dbReference type="ChEBI" id="CHEBI:58210"/>
        <dbReference type="ChEBI" id="CHEBI:194329"/>
        <dbReference type="ChEBI" id="CHEBI:194330"/>
    </reaction>
    <physiologicalReaction direction="left-to-right" evidence="24">
        <dbReference type="Rhea" id="RHEA:75436"/>
    </physiologicalReaction>
</comment>
<feature type="compositionally biased region" description="Polar residues" evidence="30">
    <location>
        <begin position="33"/>
        <end position="42"/>
    </location>
</feature>
<dbReference type="AlphaFoldDB" id="A0A7H8R9T6"/>
<dbReference type="Proteomes" id="UP000509510">
    <property type="component" value="Chromosome V"/>
</dbReference>
<dbReference type="InterPro" id="IPR001128">
    <property type="entry name" value="Cyt_P450"/>
</dbReference>
<comment type="catalytic activity">
    <reaction evidence="27">
        <text>eburicol + 3 reduced [NADPH--hemoprotein reductase] + 3 O2 = 14-demethyleburicol + formate + 3 oxidized [NADPH--hemoprotein reductase] + 4 H2O + 4 H(+)</text>
        <dbReference type="Rhea" id="RHEA:75439"/>
        <dbReference type="Rhea" id="RHEA-COMP:11964"/>
        <dbReference type="Rhea" id="RHEA-COMP:11965"/>
        <dbReference type="ChEBI" id="CHEBI:15377"/>
        <dbReference type="ChEBI" id="CHEBI:15378"/>
        <dbReference type="ChEBI" id="CHEBI:15379"/>
        <dbReference type="ChEBI" id="CHEBI:15740"/>
        <dbReference type="ChEBI" id="CHEBI:57618"/>
        <dbReference type="ChEBI" id="CHEBI:58210"/>
        <dbReference type="ChEBI" id="CHEBI:70315"/>
        <dbReference type="ChEBI" id="CHEBI:194330"/>
    </reaction>
    <physiologicalReaction direction="left-to-right" evidence="27">
        <dbReference type="Rhea" id="RHEA:75440"/>
    </physiologicalReaction>
</comment>
<dbReference type="FunFam" id="3.30.200.20:FF:000841">
    <property type="entry name" value="Checkpoint kinase 2-like protein"/>
    <property type="match status" value="1"/>
</dbReference>
<evidence type="ECO:0000256" key="5">
    <source>
        <dbReference type="ARBA" id="ARBA00022617"/>
    </source>
</evidence>
<evidence type="ECO:0000313" key="34">
    <source>
        <dbReference type="EMBL" id="QKX62501.1"/>
    </source>
</evidence>
<dbReference type="SUPFAM" id="SSF49879">
    <property type="entry name" value="SMAD/FHA domain"/>
    <property type="match status" value="1"/>
</dbReference>
<evidence type="ECO:0000256" key="24">
    <source>
        <dbReference type="ARBA" id="ARBA00051540"/>
    </source>
</evidence>
<dbReference type="SMART" id="SM00240">
    <property type="entry name" value="FHA"/>
    <property type="match status" value="1"/>
</dbReference>
<dbReference type="Gene3D" id="2.60.200.20">
    <property type="match status" value="1"/>
</dbReference>
<dbReference type="PANTHER" id="PTHR24347">
    <property type="entry name" value="SERINE/THREONINE-PROTEIN KINASE"/>
    <property type="match status" value="1"/>
</dbReference>
<evidence type="ECO:0000256" key="1">
    <source>
        <dbReference type="ARBA" id="ARBA00001971"/>
    </source>
</evidence>
<feature type="compositionally biased region" description="Polar residues" evidence="30">
    <location>
        <begin position="154"/>
        <end position="165"/>
    </location>
</feature>
<dbReference type="CDD" id="cd05117">
    <property type="entry name" value="STKc_CAMK"/>
    <property type="match status" value="1"/>
</dbReference>
<dbReference type="GeneID" id="55997145"/>
<evidence type="ECO:0000256" key="31">
    <source>
        <dbReference type="SAM" id="Phobius"/>
    </source>
</evidence>
<evidence type="ECO:0000256" key="7">
    <source>
        <dbReference type="ARBA" id="ARBA00022723"/>
    </source>
</evidence>
<evidence type="ECO:0000313" key="35">
    <source>
        <dbReference type="Proteomes" id="UP000509510"/>
    </source>
</evidence>
<reference evidence="35" key="1">
    <citation type="submission" date="2020-06" db="EMBL/GenBank/DDBJ databases">
        <title>A chromosome-scale genome assembly of Talaromyces rugulosus W13939.</title>
        <authorList>
            <person name="Wang B."/>
            <person name="Guo L."/>
            <person name="Ye K."/>
            <person name="Wang L."/>
        </authorList>
    </citation>
    <scope>NUCLEOTIDE SEQUENCE [LARGE SCALE GENOMIC DNA]</scope>
    <source>
        <strain evidence="35">W13939</strain>
    </source>
</reference>
<keyword evidence="12 28" id="KW-0408">Iron</keyword>
<evidence type="ECO:0000259" key="32">
    <source>
        <dbReference type="PROSITE" id="PS50006"/>
    </source>
</evidence>
<comment type="subcellular location">
    <subcellularLocation>
        <location evidence="2">Membrane</location>
    </subcellularLocation>
</comment>
<dbReference type="OrthoDB" id="407410at2759"/>
<organism evidence="34 35">
    <name type="scientific">Talaromyces rugulosus</name>
    <name type="common">Penicillium rugulosum</name>
    <dbReference type="NCBI Taxonomy" id="121627"/>
    <lineage>
        <taxon>Eukaryota</taxon>
        <taxon>Fungi</taxon>
        <taxon>Dikarya</taxon>
        <taxon>Ascomycota</taxon>
        <taxon>Pezizomycotina</taxon>
        <taxon>Eurotiomycetes</taxon>
        <taxon>Eurotiomycetidae</taxon>
        <taxon>Eurotiales</taxon>
        <taxon>Trichocomaceae</taxon>
        <taxon>Talaromyces</taxon>
        <taxon>Talaromyces sect. Islandici</taxon>
    </lineage>
</organism>
<dbReference type="GO" id="GO:0005506">
    <property type="term" value="F:iron ion binding"/>
    <property type="evidence" value="ECO:0007669"/>
    <property type="project" value="InterPro"/>
</dbReference>
<dbReference type="Gene3D" id="1.10.630.10">
    <property type="entry name" value="Cytochrome P450"/>
    <property type="match status" value="1"/>
</dbReference>
<dbReference type="GO" id="GO:0004672">
    <property type="term" value="F:protein kinase activity"/>
    <property type="evidence" value="ECO:0007669"/>
    <property type="project" value="InterPro"/>
</dbReference>
<dbReference type="InterPro" id="IPR000253">
    <property type="entry name" value="FHA_dom"/>
</dbReference>
<evidence type="ECO:0000256" key="22">
    <source>
        <dbReference type="ARBA" id="ARBA00049163"/>
    </source>
</evidence>
<feature type="compositionally biased region" description="Basic residues" evidence="30">
    <location>
        <begin position="602"/>
        <end position="616"/>
    </location>
</feature>
<dbReference type="KEGG" id="trg:TRUGW13939_09662"/>
<dbReference type="CDD" id="cd11042">
    <property type="entry name" value="CYP51-like"/>
    <property type="match status" value="1"/>
</dbReference>
<dbReference type="RefSeq" id="XP_035348675.1">
    <property type="nucleotide sequence ID" value="XM_035492782.1"/>
</dbReference>
<evidence type="ECO:0000256" key="19">
    <source>
        <dbReference type="ARBA" id="ARBA00047702"/>
    </source>
</evidence>
<keyword evidence="11" id="KW-0560">Oxidoreductase</keyword>
<keyword evidence="6 31" id="KW-0812">Transmembrane</keyword>
<evidence type="ECO:0000256" key="27">
    <source>
        <dbReference type="ARBA" id="ARBA00052625"/>
    </source>
</evidence>
<evidence type="ECO:0000256" key="11">
    <source>
        <dbReference type="ARBA" id="ARBA00023002"/>
    </source>
</evidence>
<dbReference type="Pfam" id="PF00067">
    <property type="entry name" value="p450"/>
    <property type="match status" value="1"/>
</dbReference>
<accession>A0A7H8R9T6</accession>
<evidence type="ECO:0000256" key="9">
    <source>
        <dbReference type="ARBA" id="ARBA00022840"/>
    </source>
</evidence>
<keyword evidence="10 31" id="KW-1133">Transmembrane helix</keyword>
<dbReference type="InterPro" id="IPR008271">
    <property type="entry name" value="Ser/Thr_kinase_AS"/>
</dbReference>
<evidence type="ECO:0000256" key="18">
    <source>
        <dbReference type="ARBA" id="ARBA00047670"/>
    </source>
</evidence>
<feature type="transmembrane region" description="Helical" evidence="31">
    <location>
        <begin position="702"/>
        <end position="722"/>
    </location>
</feature>
<dbReference type="FunFam" id="1.10.510.10:FF:001380">
    <property type="entry name" value="Checkpoint kinase 2-like protein"/>
    <property type="match status" value="1"/>
</dbReference>
<comment type="catalytic activity">
    <reaction evidence="26">
        <text>32-hydroxyeburicol + reduced [NADPH--hemoprotein reductase] + O2 = 32-oxoeburicol + oxidized [NADPH--hemoprotein reductase] + 2 H2O + H(+)</text>
        <dbReference type="Rhea" id="RHEA:75431"/>
        <dbReference type="Rhea" id="RHEA-COMP:11964"/>
        <dbReference type="Rhea" id="RHEA-COMP:11965"/>
        <dbReference type="ChEBI" id="CHEBI:15377"/>
        <dbReference type="ChEBI" id="CHEBI:15378"/>
        <dbReference type="ChEBI" id="CHEBI:15379"/>
        <dbReference type="ChEBI" id="CHEBI:57618"/>
        <dbReference type="ChEBI" id="CHEBI:58210"/>
        <dbReference type="ChEBI" id="CHEBI:194328"/>
        <dbReference type="ChEBI" id="CHEBI:194329"/>
    </reaction>
    <physiologicalReaction direction="left-to-right" evidence="26">
        <dbReference type="Rhea" id="RHEA:75432"/>
    </physiologicalReaction>
</comment>
<comment type="cofactor">
    <cofactor evidence="1 28">
        <name>heme</name>
        <dbReference type="ChEBI" id="CHEBI:30413"/>
    </cofactor>
</comment>
<keyword evidence="14 31" id="KW-0472">Membrane</keyword>
<evidence type="ECO:0000256" key="26">
    <source>
        <dbReference type="ARBA" id="ARBA00052067"/>
    </source>
</evidence>
<name>A0A7H8R9T6_TALRU</name>
<feature type="region of interest" description="Disordered" evidence="30">
    <location>
        <begin position="140"/>
        <end position="182"/>
    </location>
</feature>
<comment type="catalytic activity">
    <reaction evidence="18">
        <text>lanosterol + 3 reduced [NADPH--hemoprotein reductase] + 3 O2 = 4,4-dimethyl-5alpha-cholesta-8,14,24-trien-3beta-ol + formate + 3 oxidized [NADPH--hemoprotein reductase] + 4 H2O + 4 H(+)</text>
        <dbReference type="Rhea" id="RHEA:25286"/>
        <dbReference type="Rhea" id="RHEA-COMP:11964"/>
        <dbReference type="Rhea" id="RHEA-COMP:11965"/>
        <dbReference type="ChEBI" id="CHEBI:15377"/>
        <dbReference type="ChEBI" id="CHEBI:15378"/>
        <dbReference type="ChEBI" id="CHEBI:15379"/>
        <dbReference type="ChEBI" id="CHEBI:15740"/>
        <dbReference type="ChEBI" id="CHEBI:16521"/>
        <dbReference type="ChEBI" id="CHEBI:17813"/>
        <dbReference type="ChEBI" id="CHEBI:57618"/>
        <dbReference type="ChEBI" id="CHEBI:58210"/>
        <dbReference type="EC" id="1.14.14.154"/>
    </reaction>
    <physiologicalReaction direction="left-to-right" evidence="18">
        <dbReference type="Rhea" id="RHEA:25287"/>
    </physiologicalReaction>
</comment>
<feature type="domain" description="Protein kinase" evidence="33">
    <location>
        <begin position="274"/>
        <end position="539"/>
    </location>
</feature>
<feature type="compositionally biased region" description="Basic and acidic residues" evidence="30">
    <location>
        <begin position="65"/>
        <end position="80"/>
    </location>
</feature>
<comment type="catalytic activity">
    <reaction evidence="16">
        <text>32-hydroxylanosterol + reduced [NADPH--hemoprotein reductase] + O2 = 32-oxolanosterol + oxidized [NADPH--hemoprotein reductase] + 2 H2O + H(+)</text>
        <dbReference type="Rhea" id="RHEA:75107"/>
        <dbReference type="Rhea" id="RHEA-COMP:11964"/>
        <dbReference type="Rhea" id="RHEA-COMP:11965"/>
        <dbReference type="ChEBI" id="CHEBI:15377"/>
        <dbReference type="ChEBI" id="CHEBI:15378"/>
        <dbReference type="ChEBI" id="CHEBI:15379"/>
        <dbReference type="ChEBI" id="CHEBI:57618"/>
        <dbReference type="ChEBI" id="CHEBI:58210"/>
        <dbReference type="ChEBI" id="CHEBI:166681"/>
        <dbReference type="ChEBI" id="CHEBI:166806"/>
    </reaction>
    <physiologicalReaction direction="left-to-right" evidence="16">
        <dbReference type="Rhea" id="RHEA:75108"/>
    </physiologicalReaction>
</comment>
<evidence type="ECO:0000256" key="13">
    <source>
        <dbReference type="ARBA" id="ARBA00023033"/>
    </source>
</evidence>
<keyword evidence="5 28" id="KW-0349">Heme</keyword>
<evidence type="ECO:0000256" key="30">
    <source>
        <dbReference type="SAM" id="MobiDB-lite"/>
    </source>
</evidence>
<evidence type="ECO:0000256" key="23">
    <source>
        <dbReference type="ARBA" id="ARBA00049450"/>
    </source>
</evidence>
<sequence>MAPQNEKSSLKRGRVSLDSQAQDPKKPRRRSQRISSQVTANIGATPVEKTYLPTPLTHHNSTATDLHKDLTATPEGRHTPASEVFSSPPGDTQALSQFVYPPRAFADDVEDEASEGVWGYLIPLDAQSSKPLVLKKRNNCETSPCTKPAAPKTATPNKSTKSQSKPLKKPEGKDSPALPPSGYLIGRHPECDLILDIPTISNRHCLIFNEARDGDIVAVLEDLSSNGTFVNDAILGRNKHRELEDGDEVTILDEARFVFRYPRTRDTNGFRQQYKMLQQLGKGHFATVYLCVERATGTKYAVKVFERRHSESQKSQADTLQQEIALLMSVNHPNVLCLKDTFDERDGAYLVLELAPEGELFNYIVSNQKLSESDTRKVFVQLFEGLKYLHDRGVVHRDIKPENILLADKGLTVKLADFGLAKIIGEDSFTTTLCGTPSYVAPEILDESRHRRYTKAVDIWSLGVVLYICLCGFPPFSDELYTPESPYSLAQQIKMGRFDYPSPYWDSVGDIALDLIDRMLTVNVDKRITVDECLEHPWLTGKYPSVNDSTDGLTGAMDNLDFSKRKIERERTLLSSVNDVEVGTIVEDEDSQVKVFRKNAAGKRVHNHAGQAKKRREPSPAAHRPAAEFVNMGGRGDPVLFEEDPDSRYPQQPSPANAKAKSGLAAFPPRRRPRFLAIARHPRSLAPSVYEASTLTDCFPDLFPSCVYRSLLCIMGLFAAILDRFCEQCSTQSVFVVAGLGFLTLIVLSVLTNVLVQLLFKNPNEPPVVFHWFPFIGSTVTYGIDPYKFFFNARKKYGDIFTFILLGKKTTVFLGTKGNDFILNAKLRDVCAEEVYSPLTTPVFGKHVVYDCPNAKLMEQKKFVKFGLTSDALRSYVQLITKEVNDFVKSSSALQSQQGALDVCKTMAEITIYTASRSLQGKEVRDRFDSTFADLYHDLDMGFAPINFMLPWAPLPHNRKRDRAQQKMAETYMEIIKARREAGGQKDSEDMVWNLMSCVYKNGTQVPDVEVAHMMIALLMAGQHSSSSTISWIVLRLASRPDITEQLYQEQLKVLGSDLPPITFEDLQKLELQASVIKETLRLHAPIHSIIRAVKNPMPVEGTGYVIPTTHNVLSSPGVTARSPEHFPNPLEWDPHRWDDVKNTEDDEQVDYGYGLTSKGAGSPYLPFGAGRHRCIGEQFAYVQLGAITAALVRQFKFRNAPGVDKIPETDYSSLFSKPWANSIIEYERRNPATKA</sequence>
<dbReference type="PROSITE" id="PS00107">
    <property type="entry name" value="PROTEIN_KINASE_ATP"/>
    <property type="match status" value="1"/>
</dbReference>
<evidence type="ECO:0000256" key="29">
    <source>
        <dbReference type="PROSITE-ProRule" id="PRU10141"/>
    </source>
</evidence>
<dbReference type="InterPro" id="IPR008984">
    <property type="entry name" value="SMAD_FHA_dom_sf"/>
</dbReference>
<comment type="catalytic activity">
    <reaction evidence="19">
        <text>a 14alpha-methyl steroid + 3 reduced [NADPH--hemoprotein reductase] + 3 O2 = a Delta(14) steroid + formate + 3 oxidized [NADPH--hemoprotein reductase] + 4 H2O + 4 H(+)</text>
        <dbReference type="Rhea" id="RHEA:54028"/>
        <dbReference type="Rhea" id="RHEA-COMP:11964"/>
        <dbReference type="Rhea" id="RHEA-COMP:11965"/>
        <dbReference type="ChEBI" id="CHEBI:15377"/>
        <dbReference type="ChEBI" id="CHEBI:15378"/>
        <dbReference type="ChEBI" id="CHEBI:15379"/>
        <dbReference type="ChEBI" id="CHEBI:15740"/>
        <dbReference type="ChEBI" id="CHEBI:57618"/>
        <dbReference type="ChEBI" id="CHEBI:58210"/>
        <dbReference type="ChEBI" id="CHEBI:138029"/>
        <dbReference type="ChEBI" id="CHEBI:138031"/>
        <dbReference type="EC" id="1.14.14.154"/>
    </reaction>
    <physiologicalReaction direction="left-to-right" evidence="19">
        <dbReference type="Rhea" id="RHEA:54029"/>
    </physiologicalReaction>
</comment>
<keyword evidence="7 28" id="KW-0479">Metal-binding</keyword>
<dbReference type="PROSITE" id="PS00086">
    <property type="entry name" value="CYTOCHROME_P450"/>
    <property type="match status" value="1"/>
</dbReference>
<protein>
    <recommendedName>
        <fullName evidence="15">sterol 14alpha-demethylase</fullName>
        <ecNumber evidence="15">1.14.14.154</ecNumber>
    </recommendedName>
</protein>
<dbReference type="Gene3D" id="1.10.510.10">
    <property type="entry name" value="Transferase(Phosphotransferase) domain 1"/>
    <property type="match status" value="1"/>
</dbReference>
<evidence type="ECO:0000256" key="17">
    <source>
        <dbReference type="ARBA" id="ARBA00047587"/>
    </source>
</evidence>
<evidence type="ECO:0000256" key="21">
    <source>
        <dbReference type="ARBA" id="ARBA00048866"/>
    </source>
</evidence>
<comment type="catalytic activity">
    <reaction evidence="17">
        <text>a 14alpha-hydroxymethyl steroid + reduced [NADPH--hemoprotein reductase] + O2 = a 14alpha-formyl steroid + oxidized [NADPH--hemoprotein reductase] + 2 H2O + H(+)</text>
        <dbReference type="Rhea" id="RHEA:68064"/>
        <dbReference type="Rhea" id="RHEA-COMP:11964"/>
        <dbReference type="Rhea" id="RHEA-COMP:11965"/>
        <dbReference type="ChEBI" id="CHEBI:15377"/>
        <dbReference type="ChEBI" id="CHEBI:15378"/>
        <dbReference type="ChEBI" id="CHEBI:15379"/>
        <dbReference type="ChEBI" id="CHEBI:57618"/>
        <dbReference type="ChEBI" id="CHEBI:58210"/>
        <dbReference type="ChEBI" id="CHEBI:176901"/>
        <dbReference type="ChEBI" id="CHEBI:176902"/>
    </reaction>
    <physiologicalReaction direction="left-to-right" evidence="17">
        <dbReference type="Rhea" id="RHEA:68065"/>
    </physiologicalReaction>
</comment>
<dbReference type="FunFam" id="1.10.630.10:FF:000033">
    <property type="entry name" value="14-alpha sterol demethylase"/>
    <property type="match status" value="1"/>
</dbReference>
<dbReference type="SUPFAM" id="SSF48264">
    <property type="entry name" value="Cytochrome P450"/>
    <property type="match status" value="1"/>
</dbReference>
<dbReference type="GO" id="GO:0016020">
    <property type="term" value="C:membrane"/>
    <property type="evidence" value="ECO:0007669"/>
    <property type="project" value="UniProtKB-SubCell"/>
</dbReference>
<evidence type="ECO:0000256" key="4">
    <source>
        <dbReference type="ARBA" id="ARBA00010617"/>
    </source>
</evidence>
<dbReference type="InterPro" id="IPR011009">
    <property type="entry name" value="Kinase-like_dom_sf"/>
</dbReference>
<evidence type="ECO:0000256" key="25">
    <source>
        <dbReference type="ARBA" id="ARBA00051806"/>
    </source>
</evidence>
<evidence type="ECO:0000256" key="28">
    <source>
        <dbReference type="PIRSR" id="PIRSR602403-1"/>
    </source>
</evidence>
<comment type="catalytic activity">
    <reaction evidence="23">
        <text>a 14alpha-formyl steroid + reduced [NADPH--hemoprotein reductase] + O2 = a Delta(14) steroid + formate + oxidized [NADPH--hemoprotein reductase] + H2O + 2 H(+)</text>
        <dbReference type="Rhea" id="RHEA:68068"/>
        <dbReference type="Rhea" id="RHEA-COMP:11964"/>
        <dbReference type="Rhea" id="RHEA-COMP:11965"/>
        <dbReference type="ChEBI" id="CHEBI:15377"/>
        <dbReference type="ChEBI" id="CHEBI:15378"/>
        <dbReference type="ChEBI" id="CHEBI:15379"/>
        <dbReference type="ChEBI" id="CHEBI:15740"/>
        <dbReference type="ChEBI" id="CHEBI:57618"/>
        <dbReference type="ChEBI" id="CHEBI:58210"/>
        <dbReference type="ChEBI" id="CHEBI:138031"/>
        <dbReference type="ChEBI" id="CHEBI:176902"/>
    </reaction>
    <physiologicalReaction direction="left-to-right" evidence="23">
        <dbReference type="Rhea" id="RHEA:68069"/>
    </physiologicalReaction>
</comment>
<dbReference type="GO" id="GO:0020037">
    <property type="term" value="F:heme binding"/>
    <property type="evidence" value="ECO:0007669"/>
    <property type="project" value="InterPro"/>
</dbReference>
<comment type="similarity">
    <text evidence="4">Belongs to the cytochrome P450 family.</text>
</comment>
<dbReference type="Pfam" id="PF00498">
    <property type="entry name" value="FHA"/>
    <property type="match status" value="1"/>
</dbReference>
<keyword evidence="9 29" id="KW-0067">ATP-binding</keyword>
<keyword evidence="35" id="KW-1185">Reference proteome</keyword>
<feature type="domain" description="FHA" evidence="32">
    <location>
        <begin position="183"/>
        <end position="235"/>
    </location>
</feature>
<dbReference type="InterPro" id="IPR036396">
    <property type="entry name" value="Cyt_P450_sf"/>
</dbReference>
<comment type="catalytic activity">
    <reaction evidence="21">
        <text>a 14alpha-methyl steroid + reduced [NADPH--hemoprotein reductase] + O2 = a 14alpha-hydroxymethyl steroid + oxidized [NADPH--hemoprotein reductase] + H2O + H(+)</text>
        <dbReference type="Rhea" id="RHEA:68060"/>
        <dbReference type="Rhea" id="RHEA-COMP:11964"/>
        <dbReference type="Rhea" id="RHEA-COMP:11965"/>
        <dbReference type="ChEBI" id="CHEBI:15377"/>
        <dbReference type="ChEBI" id="CHEBI:15378"/>
        <dbReference type="ChEBI" id="CHEBI:15379"/>
        <dbReference type="ChEBI" id="CHEBI:57618"/>
        <dbReference type="ChEBI" id="CHEBI:58210"/>
        <dbReference type="ChEBI" id="CHEBI:138029"/>
        <dbReference type="ChEBI" id="CHEBI:176901"/>
    </reaction>
    <physiologicalReaction direction="left-to-right" evidence="21">
        <dbReference type="Rhea" id="RHEA:68061"/>
    </physiologicalReaction>
</comment>
<dbReference type="InterPro" id="IPR017441">
    <property type="entry name" value="Protein_kinase_ATP_BS"/>
</dbReference>
<keyword evidence="13" id="KW-0503">Monooxygenase</keyword>
<dbReference type="GO" id="GO:0005524">
    <property type="term" value="F:ATP binding"/>
    <property type="evidence" value="ECO:0007669"/>
    <property type="project" value="UniProtKB-UniRule"/>
</dbReference>
<dbReference type="PROSITE" id="PS00108">
    <property type="entry name" value="PROTEIN_KINASE_ST"/>
    <property type="match status" value="1"/>
</dbReference>
<dbReference type="InterPro" id="IPR000719">
    <property type="entry name" value="Prot_kinase_dom"/>
</dbReference>
<dbReference type="PROSITE" id="PS50006">
    <property type="entry name" value="FHA_DOMAIN"/>
    <property type="match status" value="1"/>
</dbReference>
<evidence type="ECO:0000259" key="33">
    <source>
        <dbReference type="PROSITE" id="PS50011"/>
    </source>
</evidence>
<dbReference type="PROSITE" id="PS50011">
    <property type="entry name" value="PROTEIN_KINASE_DOM"/>
    <property type="match status" value="1"/>
</dbReference>
<feature type="binding site" description="axial binding residue" evidence="28">
    <location>
        <position position="1175"/>
    </location>
    <ligand>
        <name>heme</name>
        <dbReference type="ChEBI" id="CHEBI:30413"/>
    </ligand>
    <ligandPart>
        <name>Fe</name>
        <dbReference type="ChEBI" id="CHEBI:18248"/>
    </ligandPart>
</feature>
<dbReference type="GO" id="GO:0008398">
    <property type="term" value="F:sterol 14-demethylase activity"/>
    <property type="evidence" value="ECO:0007669"/>
    <property type="project" value="UniProtKB-EC"/>
</dbReference>